<proteinExistence type="predicted"/>
<accession>A0A1W0WP41</accession>
<dbReference type="AlphaFoldDB" id="A0A1W0WP41"/>
<evidence type="ECO:0000256" key="1">
    <source>
        <dbReference type="SAM" id="MobiDB-lite"/>
    </source>
</evidence>
<sequence>MLGSSAVRYRSRCDSVDFHSTSTEEASKQKSPRRDVASNCEVDDGRRPSFLPFLSGISQTVQELRPRLALLLRGRNPAPAHIFRFADPEMDDFTHNGQLFYKSES</sequence>
<feature type="region of interest" description="Disordered" evidence="1">
    <location>
        <begin position="17"/>
        <end position="41"/>
    </location>
</feature>
<keyword evidence="3" id="KW-1185">Reference proteome</keyword>
<name>A0A1W0WP41_HYPEX</name>
<evidence type="ECO:0000313" key="2">
    <source>
        <dbReference type="EMBL" id="OQV16903.1"/>
    </source>
</evidence>
<protein>
    <submittedName>
        <fullName evidence="2">Uncharacterized protein</fullName>
    </submittedName>
</protein>
<feature type="compositionally biased region" description="Basic and acidic residues" evidence="1">
    <location>
        <begin position="25"/>
        <end position="36"/>
    </location>
</feature>
<organism evidence="2 3">
    <name type="scientific">Hypsibius exemplaris</name>
    <name type="common">Freshwater tardigrade</name>
    <dbReference type="NCBI Taxonomy" id="2072580"/>
    <lineage>
        <taxon>Eukaryota</taxon>
        <taxon>Metazoa</taxon>
        <taxon>Ecdysozoa</taxon>
        <taxon>Tardigrada</taxon>
        <taxon>Eutardigrada</taxon>
        <taxon>Parachela</taxon>
        <taxon>Hypsibioidea</taxon>
        <taxon>Hypsibiidae</taxon>
        <taxon>Hypsibius</taxon>
    </lineage>
</organism>
<dbReference type="EMBL" id="MTYJ01000069">
    <property type="protein sequence ID" value="OQV16903.1"/>
    <property type="molecule type" value="Genomic_DNA"/>
</dbReference>
<comment type="caution">
    <text evidence="2">The sequence shown here is derived from an EMBL/GenBank/DDBJ whole genome shotgun (WGS) entry which is preliminary data.</text>
</comment>
<dbReference type="Proteomes" id="UP000192578">
    <property type="component" value="Unassembled WGS sequence"/>
</dbReference>
<reference evidence="3" key="1">
    <citation type="submission" date="2017-01" db="EMBL/GenBank/DDBJ databases">
        <title>Comparative genomics of anhydrobiosis in the tardigrade Hypsibius dujardini.</title>
        <authorList>
            <person name="Yoshida Y."/>
            <person name="Koutsovoulos G."/>
            <person name="Laetsch D."/>
            <person name="Stevens L."/>
            <person name="Kumar S."/>
            <person name="Horikawa D."/>
            <person name="Ishino K."/>
            <person name="Komine S."/>
            <person name="Tomita M."/>
            <person name="Blaxter M."/>
            <person name="Arakawa K."/>
        </authorList>
    </citation>
    <scope>NUCLEOTIDE SEQUENCE [LARGE SCALE GENOMIC DNA]</scope>
    <source>
        <strain evidence="3">Z151</strain>
    </source>
</reference>
<gene>
    <name evidence="2" type="ORF">BV898_09073</name>
</gene>
<evidence type="ECO:0000313" key="3">
    <source>
        <dbReference type="Proteomes" id="UP000192578"/>
    </source>
</evidence>